<evidence type="ECO:0000313" key="5">
    <source>
        <dbReference type="Proteomes" id="UP001370490"/>
    </source>
</evidence>
<dbReference type="EMBL" id="JBAMMX010000007">
    <property type="protein sequence ID" value="KAK6936825.1"/>
    <property type="molecule type" value="Genomic_DNA"/>
</dbReference>
<name>A0AAN8ZJU2_9MAGN</name>
<dbReference type="PANTHER" id="PTHR36055:SF1">
    <property type="entry name" value="C2H2-LIKE ZINC FINGER PROTEIN"/>
    <property type="match status" value="1"/>
</dbReference>
<evidence type="ECO:0000256" key="1">
    <source>
        <dbReference type="PROSITE-ProRule" id="PRU00042"/>
    </source>
</evidence>
<sequence>MPVAKLRSSAATDVMKSEDGNDSLDNFIRQAIGKEPLLSFSRAGDSPVQWIQLLHALDQQDLPGWPLLSPLKVQMQKCEKCSKEFCSTINYRRHMRVHRRSLNIDKDSTKNRDLLAAFWEKLSEEEAKEIVSFKDVTLEEVAGATIISTLTMHVCKPGFSSLPQVCVKAGSALLDIVQGWPSRFPVSAQELFSILDDASEKTFLCAGTADTMQKYVFDGDAGKVGLEMRNVVACTSFLVEQKLVKAWLADLDAEALRCQKLLVEEEEAARKRQVQLLERRKQKKLRQKEQRAREQRSGEKADLKENIADSMEIVVHSSDTSSSTATDSDSHTPDMMLDHELAFPEPIQLAEMERDPDTGDPSDYASRYLDLSNYQNIKSQAIHGVNHRQSVGVQWQGSKSQRIAPNGFHANPNTQVSKPLVIQRHEIPEDAKVAPAVNNNKVWTQKSKLDYKAEGLKPRVEKEATDQPSQTKNCEVLIGSIPVTLAKCSVQQHFDTPTIAQDNGALEQQVPSKNNVLEKSVRPDSSSNMNRLAVKLWRPVSRHGSDKLSTPQSRNTESKADITMEEGNAGNLSCKSCLRPSDVDGDTSLRSFWFSSCEAETFLAERWKEATTADHVKLVLTPDCESPGCLQKGSVLVNAENRLANLGNQDQLAAGTTKTKYRTKPEKGVKLKYIPKQRTVT</sequence>
<feature type="compositionally biased region" description="Basic and acidic residues" evidence="2">
    <location>
        <begin position="287"/>
        <end position="303"/>
    </location>
</feature>
<proteinExistence type="predicted"/>
<reference evidence="4 5" key="1">
    <citation type="submission" date="2023-12" db="EMBL/GenBank/DDBJ databases">
        <title>A high-quality genome assembly for Dillenia turbinata (Dilleniales).</title>
        <authorList>
            <person name="Chanderbali A."/>
        </authorList>
    </citation>
    <scope>NUCLEOTIDE SEQUENCE [LARGE SCALE GENOMIC DNA]</scope>
    <source>
        <strain evidence="4">LSX21</strain>
        <tissue evidence="4">Leaf</tissue>
    </source>
</reference>
<dbReference type="Proteomes" id="UP001370490">
    <property type="component" value="Unassembled WGS sequence"/>
</dbReference>
<protein>
    <recommendedName>
        <fullName evidence="3">C2H2-type domain-containing protein</fullName>
    </recommendedName>
</protein>
<gene>
    <name evidence="4" type="ORF">RJ641_033855</name>
</gene>
<evidence type="ECO:0000256" key="2">
    <source>
        <dbReference type="SAM" id="MobiDB-lite"/>
    </source>
</evidence>
<comment type="caution">
    <text evidence="4">The sequence shown here is derived from an EMBL/GenBank/DDBJ whole genome shotgun (WGS) entry which is preliminary data.</text>
</comment>
<dbReference type="PANTHER" id="PTHR36055">
    <property type="entry name" value="C2H2-LIKE ZINC FINGER PROTEIN"/>
    <property type="match status" value="1"/>
</dbReference>
<keyword evidence="1" id="KW-0862">Zinc</keyword>
<dbReference type="PROSITE" id="PS50157">
    <property type="entry name" value="ZINC_FINGER_C2H2_2"/>
    <property type="match status" value="1"/>
</dbReference>
<evidence type="ECO:0000313" key="4">
    <source>
        <dbReference type="EMBL" id="KAK6936825.1"/>
    </source>
</evidence>
<dbReference type="AlphaFoldDB" id="A0AAN8ZJU2"/>
<evidence type="ECO:0000259" key="3">
    <source>
        <dbReference type="PROSITE" id="PS50157"/>
    </source>
</evidence>
<organism evidence="4 5">
    <name type="scientific">Dillenia turbinata</name>
    <dbReference type="NCBI Taxonomy" id="194707"/>
    <lineage>
        <taxon>Eukaryota</taxon>
        <taxon>Viridiplantae</taxon>
        <taxon>Streptophyta</taxon>
        <taxon>Embryophyta</taxon>
        <taxon>Tracheophyta</taxon>
        <taxon>Spermatophyta</taxon>
        <taxon>Magnoliopsida</taxon>
        <taxon>eudicotyledons</taxon>
        <taxon>Gunneridae</taxon>
        <taxon>Pentapetalae</taxon>
        <taxon>Dilleniales</taxon>
        <taxon>Dilleniaceae</taxon>
        <taxon>Dillenia</taxon>
    </lineage>
</organism>
<dbReference type="PROSITE" id="PS00028">
    <property type="entry name" value="ZINC_FINGER_C2H2_1"/>
    <property type="match status" value="1"/>
</dbReference>
<accession>A0AAN8ZJU2</accession>
<keyword evidence="1" id="KW-0479">Metal-binding</keyword>
<feature type="region of interest" description="Disordered" evidence="2">
    <location>
        <begin position="280"/>
        <end position="303"/>
    </location>
</feature>
<keyword evidence="1" id="KW-0863">Zinc-finger</keyword>
<keyword evidence="5" id="KW-1185">Reference proteome</keyword>
<dbReference type="GO" id="GO:0008270">
    <property type="term" value="F:zinc ion binding"/>
    <property type="evidence" value="ECO:0007669"/>
    <property type="project" value="UniProtKB-KW"/>
</dbReference>
<feature type="domain" description="C2H2-type" evidence="3">
    <location>
        <begin position="76"/>
        <end position="98"/>
    </location>
</feature>
<dbReference type="InterPro" id="IPR013087">
    <property type="entry name" value="Znf_C2H2_type"/>
</dbReference>